<keyword evidence="2" id="KW-0677">Repeat</keyword>
<dbReference type="Gene3D" id="2.130.10.10">
    <property type="entry name" value="YVTN repeat-like/Quinoprotein amine dehydrogenase"/>
    <property type="match status" value="1"/>
</dbReference>
<dbReference type="PANTHER" id="PTHR19855:SF11">
    <property type="entry name" value="RIBOSOME BIOGENESIS PROTEIN WDR12"/>
    <property type="match status" value="1"/>
</dbReference>
<dbReference type="InterPro" id="IPR020472">
    <property type="entry name" value="WD40_PAC1"/>
</dbReference>
<evidence type="ECO:0000313" key="5">
    <source>
        <dbReference type="Proteomes" id="UP001497516"/>
    </source>
</evidence>
<evidence type="ECO:0000256" key="1">
    <source>
        <dbReference type="ARBA" id="ARBA00022574"/>
    </source>
</evidence>
<dbReference type="EMBL" id="OZ034816">
    <property type="protein sequence ID" value="CAL1379191.1"/>
    <property type="molecule type" value="Genomic_DNA"/>
</dbReference>
<feature type="repeat" description="WD" evidence="3">
    <location>
        <begin position="174"/>
        <end position="209"/>
    </location>
</feature>
<dbReference type="PRINTS" id="PR00320">
    <property type="entry name" value="GPROTEINBRPT"/>
</dbReference>
<dbReference type="Proteomes" id="UP001497516">
    <property type="component" value="Chromosome 3"/>
</dbReference>
<reference evidence="4 5" key="1">
    <citation type="submission" date="2024-04" db="EMBL/GenBank/DDBJ databases">
        <authorList>
            <person name="Fracassetti M."/>
        </authorList>
    </citation>
    <scope>NUCLEOTIDE SEQUENCE [LARGE SCALE GENOMIC DNA]</scope>
</reference>
<dbReference type="PANTHER" id="PTHR19855">
    <property type="entry name" value="WD40 REPEAT PROTEIN 12, 37"/>
    <property type="match status" value="1"/>
</dbReference>
<protein>
    <submittedName>
        <fullName evidence="4">Uncharacterized protein</fullName>
    </submittedName>
</protein>
<gene>
    <name evidence="4" type="ORF">LTRI10_LOCUS20729</name>
</gene>
<proteinExistence type="predicted"/>
<dbReference type="PROSITE" id="PS50082">
    <property type="entry name" value="WD_REPEATS_2"/>
    <property type="match status" value="2"/>
</dbReference>
<dbReference type="InterPro" id="IPR015943">
    <property type="entry name" value="WD40/YVTN_repeat-like_dom_sf"/>
</dbReference>
<dbReference type="InterPro" id="IPR001680">
    <property type="entry name" value="WD40_rpt"/>
</dbReference>
<dbReference type="SMART" id="SM00320">
    <property type="entry name" value="WD40"/>
    <property type="match status" value="4"/>
</dbReference>
<dbReference type="PROSITE" id="PS00678">
    <property type="entry name" value="WD_REPEATS_1"/>
    <property type="match status" value="1"/>
</dbReference>
<organism evidence="4 5">
    <name type="scientific">Linum trigynum</name>
    <dbReference type="NCBI Taxonomy" id="586398"/>
    <lineage>
        <taxon>Eukaryota</taxon>
        <taxon>Viridiplantae</taxon>
        <taxon>Streptophyta</taxon>
        <taxon>Embryophyta</taxon>
        <taxon>Tracheophyta</taxon>
        <taxon>Spermatophyta</taxon>
        <taxon>Magnoliopsida</taxon>
        <taxon>eudicotyledons</taxon>
        <taxon>Gunneridae</taxon>
        <taxon>Pentapetalae</taxon>
        <taxon>rosids</taxon>
        <taxon>fabids</taxon>
        <taxon>Malpighiales</taxon>
        <taxon>Linaceae</taxon>
        <taxon>Linum</taxon>
    </lineage>
</organism>
<sequence length="227" mass="24368">MDPKELEKSHAEIRPLKILCSPAAAGVRCVAANPSGSGFCSGSFEKTVRVWQTDGAASEVYSGSIKKMQTESGAKDSQLEDNCVCTLDGHHAAPVSSVAWPVGNTIYSASWDGNIKKWDAEKCSHVSTNVGGTPFTCLSVAGSGSNILAAGGFDGKLRIYDPNQPAISRPALKFSSHNKEISACQWHKDSFHLLSASLDGTVMMWDVRNEISIFLSQFQFGSFNAFK</sequence>
<evidence type="ECO:0000313" key="4">
    <source>
        <dbReference type="EMBL" id="CAL1379191.1"/>
    </source>
</evidence>
<dbReference type="InterPro" id="IPR036322">
    <property type="entry name" value="WD40_repeat_dom_sf"/>
</dbReference>
<name>A0AAV2DZU6_9ROSI</name>
<dbReference type="InterPro" id="IPR019775">
    <property type="entry name" value="WD40_repeat_CS"/>
</dbReference>
<keyword evidence="5" id="KW-1185">Reference proteome</keyword>
<keyword evidence="1 3" id="KW-0853">WD repeat</keyword>
<dbReference type="Pfam" id="PF00400">
    <property type="entry name" value="WD40"/>
    <property type="match status" value="4"/>
</dbReference>
<dbReference type="AlphaFoldDB" id="A0AAV2DZU6"/>
<accession>A0AAV2DZU6</accession>
<dbReference type="SUPFAM" id="SSF50978">
    <property type="entry name" value="WD40 repeat-like"/>
    <property type="match status" value="1"/>
</dbReference>
<evidence type="ECO:0000256" key="2">
    <source>
        <dbReference type="ARBA" id="ARBA00022737"/>
    </source>
</evidence>
<feature type="repeat" description="WD" evidence="3">
    <location>
        <begin position="87"/>
        <end position="128"/>
    </location>
</feature>
<dbReference type="PROSITE" id="PS50294">
    <property type="entry name" value="WD_REPEATS_REGION"/>
    <property type="match status" value="1"/>
</dbReference>
<evidence type="ECO:0000256" key="3">
    <source>
        <dbReference type="PROSITE-ProRule" id="PRU00221"/>
    </source>
</evidence>